<keyword evidence="6" id="KW-0119">Carbohydrate metabolism</keyword>
<keyword evidence="7 9" id="KW-0326">Glycosidase</keyword>
<evidence type="ECO:0000256" key="8">
    <source>
        <dbReference type="ARBA" id="ARBA00023326"/>
    </source>
</evidence>
<dbReference type="InterPro" id="IPR050314">
    <property type="entry name" value="Glycosyl_Hydrlase_18"/>
</dbReference>
<dbReference type="GO" id="GO:0008061">
    <property type="term" value="F:chitin binding"/>
    <property type="evidence" value="ECO:0007669"/>
    <property type="project" value="InterPro"/>
</dbReference>
<dbReference type="EMBL" id="KZ824660">
    <property type="protein sequence ID" value="RAK75242.1"/>
    <property type="molecule type" value="Genomic_DNA"/>
</dbReference>
<keyword evidence="5" id="KW-0146">Chitin degradation</keyword>
<evidence type="ECO:0000313" key="12">
    <source>
        <dbReference type="Proteomes" id="UP000249789"/>
    </source>
</evidence>
<feature type="non-terminal residue" evidence="11">
    <location>
        <position position="1"/>
    </location>
</feature>
<evidence type="ECO:0000256" key="1">
    <source>
        <dbReference type="ARBA" id="ARBA00000822"/>
    </source>
</evidence>
<dbReference type="InterPro" id="IPR011583">
    <property type="entry name" value="Chitinase_II/V-like_cat"/>
</dbReference>
<dbReference type="GeneID" id="63858030"/>
<comment type="similarity">
    <text evidence="2">Belongs to the glycosyl hydrolase 18 family. Chitinase class V subfamily.</text>
</comment>
<keyword evidence="12" id="KW-1185">Reference proteome</keyword>
<dbReference type="PANTHER" id="PTHR11177">
    <property type="entry name" value="CHITINASE"/>
    <property type="match status" value="1"/>
</dbReference>
<dbReference type="Pfam" id="PF00704">
    <property type="entry name" value="Glyco_hydro_18"/>
    <property type="match status" value="1"/>
</dbReference>
<evidence type="ECO:0000256" key="5">
    <source>
        <dbReference type="ARBA" id="ARBA00023024"/>
    </source>
</evidence>
<dbReference type="SMART" id="SM00636">
    <property type="entry name" value="Glyco_18"/>
    <property type="match status" value="1"/>
</dbReference>
<keyword evidence="8" id="KW-0624">Polysaccharide degradation</keyword>
<dbReference type="PROSITE" id="PS01095">
    <property type="entry name" value="GH18_1"/>
    <property type="match status" value="1"/>
</dbReference>
<organism evidence="11 12">
    <name type="scientific">Aspergillus fijiensis CBS 313.89</name>
    <dbReference type="NCBI Taxonomy" id="1448319"/>
    <lineage>
        <taxon>Eukaryota</taxon>
        <taxon>Fungi</taxon>
        <taxon>Dikarya</taxon>
        <taxon>Ascomycota</taxon>
        <taxon>Pezizomycotina</taxon>
        <taxon>Eurotiomycetes</taxon>
        <taxon>Eurotiomycetidae</taxon>
        <taxon>Eurotiales</taxon>
        <taxon>Aspergillaceae</taxon>
        <taxon>Aspergillus</taxon>
    </lineage>
</organism>
<dbReference type="SUPFAM" id="SSF54556">
    <property type="entry name" value="Chitinase insertion domain"/>
    <property type="match status" value="1"/>
</dbReference>
<evidence type="ECO:0000259" key="10">
    <source>
        <dbReference type="PROSITE" id="PS51910"/>
    </source>
</evidence>
<protein>
    <recommendedName>
        <fullName evidence="3">chitinase</fullName>
        <ecNumber evidence="3">3.2.1.14</ecNumber>
    </recommendedName>
</protein>
<proteinExistence type="inferred from homology"/>
<dbReference type="OrthoDB" id="73875at2759"/>
<evidence type="ECO:0000313" key="11">
    <source>
        <dbReference type="EMBL" id="RAK75242.1"/>
    </source>
</evidence>
<evidence type="ECO:0000256" key="4">
    <source>
        <dbReference type="ARBA" id="ARBA00022801"/>
    </source>
</evidence>
<reference evidence="11 12" key="1">
    <citation type="submission" date="2018-02" db="EMBL/GenBank/DDBJ databases">
        <title>The genomes of Aspergillus section Nigri reveals drivers in fungal speciation.</title>
        <authorList>
            <consortium name="DOE Joint Genome Institute"/>
            <person name="Vesth T.C."/>
            <person name="Nybo J."/>
            <person name="Theobald S."/>
            <person name="Brandl J."/>
            <person name="Frisvad J.C."/>
            <person name="Nielsen K.F."/>
            <person name="Lyhne E.K."/>
            <person name="Kogle M.E."/>
            <person name="Kuo A."/>
            <person name="Riley R."/>
            <person name="Clum A."/>
            <person name="Nolan M."/>
            <person name="Lipzen A."/>
            <person name="Salamov A."/>
            <person name="Henrissat B."/>
            <person name="Wiebenga A."/>
            <person name="De vries R.P."/>
            <person name="Grigoriev I.V."/>
            <person name="Mortensen U.H."/>
            <person name="Andersen M.R."/>
            <person name="Baker S.E."/>
        </authorList>
    </citation>
    <scope>NUCLEOTIDE SEQUENCE [LARGE SCALE GENOMIC DNA]</scope>
    <source>
        <strain evidence="11 12">CBS 313.89</strain>
    </source>
</reference>
<dbReference type="InterPro" id="IPR029070">
    <property type="entry name" value="Chitinase_insertion_sf"/>
</dbReference>
<evidence type="ECO:0000256" key="9">
    <source>
        <dbReference type="RuleBase" id="RU000489"/>
    </source>
</evidence>
<keyword evidence="4 9" id="KW-0378">Hydrolase</keyword>
<gene>
    <name evidence="11" type="ORF">BO72DRAFT_351616</name>
</gene>
<evidence type="ECO:0000256" key="2">
    <source>
        <dbReference type="ARBA" id="ARBA00008682"/>
    </source>
</evidence>
<evidence type="ECO:0000256" key="3">
    <source>
        <dbReference type="ARBA" id="ARBA00012729"/>
    </source>
</evidence>
<name>A0A8G1VWI7_9EURO</name>
<dbReference type="SUPFAM" id="SSF51445">
    <property type="entry name" value="(Trans)glycosidases"/>
    <property type="match status" value="1"/>
</dbReference>
<dbReference type="Proteomes" id="UP000249789">
    <property type="component" value="Unassembled WGS sequence"/>
</dbReference>
<dbReference type="GO" id="GO:0008843">
    <property type="term" value="F:endochitinase activity"/>
    <property type="evidence" value="ECO:0007669"/>
    <property type="project" value="UniProtKB-EC"/>
</dbReference>
<dbReference type="Gene3D" id="3.20.20.80">
    <property type="entry name" value="Glycosidases"/>
    <property type="match status" value="1"/>
</dbReference>
<dbReference type="PANTHER" id="PTHR11177:SF402">
    <property type="entry name" value="CHITINASE"/>
    <property type="match status" value="1"/>
</dbReference>
<accession>A0A8G1VWI7</accession>
<feature type="non-terminal residue" evidence="11">
    <location>
        <position position="473"/>
    </location>
</feature>
<dbReference type="AlphaFoldDB" id="A0A8G1VWI7"/>
<feature type="domain" description="GH18" evidence="10">
    <location>
        <begin position="25"/>
        <end position="372"/>
    </location>
</feature>
<dbReference type="GO" id="GO:0006032">
    <property type="term" value="P:chitin catabolic process"/>
    <property type="evidence" value="ECO:0007669"/>
    <property type="project" value="UniProtKB-KW"/>
</dbReference>
<sequence length="473" mass="51188">FCGTGCITGCDEVNEPSCSGSSSDTRIIGYYSSSAYTRTCNSWSPENIDPGLWTHLIYAFALIGSDYRIAQGNSFDTELYPRFTGLKQSRAGLNTLISVGGWDAGGTIFSDMVSTSATRSTFINSVISFMASYGFDGIDLDWEYPAASDRGGLAADTENYVALVKELKAACGNRYTVTVTLPSSYWYLQGFDVSGMEPYVDWFHFMSYDIHGTWDGNSPYTKSVVQPHTNLTEIKEGLDLLWRNEIDPQKVVLGEAFYGRSFTLSDTSCTAPGCPFSSGGDPGQCTATSGILSDAEIQGVISEHGLTPTFDEAAGIKYIVWNENQWVSYDDSETLDLKRTFANEKCLGGRMVWSVDMDDNTSKQASVNLNAAGLELIGDDVSANPAFAVRKLSATSSQNAVNLVSYWTDCAAEPQCNAGFTLWTTGHGKVYDADKGVYTGDGCHGGGKGFNRGLCVESDVQAVNCQWYGKAKG</sequence>
<dbReference type="RefSeq" id="XP_040799252.1">
    <property type="nucleotide sequence ID" value="XM_040940697.1"/>
</dbReference>
<dbReference type="GO" id="GO:0000272">
    <property type="term" value="P:polysaccharide catabolic process"/>
    <property type="evidence" value="ECO:0007669"/>
    <property type="project" value="UniProtKB-KW"/>
</dbReference>
<dbReference type="VEuPathDB" id="FungiDB:BO72DRAFT_351616"/>
<dbReference type="InterPro" id="IPR017853">
    <property type="entry name" value="GH"/>
</dbReference>
<evidence type="ECO:0000256" key="7">
    <source>
        <dbReference type="ARBA" id="ARBA00023295"/>
    </source>
</evidence>
<dbReference type="EC" id="3.2.1.14" evidence="3"/>
<evidence type="ECO:0000256" key="6">
    <source>
        <dbReference type="ARBA" id="ARBA00023277"/>
    </source>
</evidence>
<dbReference type="Gene3D" id="3.10.50.10">
    <property type="match status" value="1"/>
</dbReference>
<comment type="catalytic activity">
    <reaction evidence="1">
        <text>Random endo-hydrolysis of N-acetyl-beta-D-glucosaminide (1-&gt;4)-beta-linkages in chitin and chitodextrins.</text>
        <dbReference type="EC" id="3.2.1.14"/>
    </reaction>
</comment>
<dbReference type="PROSITE" id="PS51910">
    <property type="entry name" value="GH18_2"/>
    <property type="match status" value="1"/>
</dbReference>
<dbReference type="InterPro" id="IPR001579">
    <property type="entry name" value="Glyco_hydro_18_chit_AS"/>
</dbReference>
<dbReference type="InterPro" id="IPR001223">
    <property type="entry name" value="Glyco_hydro18_cat"/>
</dbReference>